<keyword evidence="4" id="KW-1185">Reference proteome</keyword>
<organism evidence="3 4">
    <name type="scientific">Roseivivax jejudonensis</name>
    <dbReference type="NCBI Taxonomy" id="1529041"/>
    <lineage>
        <taxon>Bacteria</taxon>
        <taxon>Pseudomonadati</taxon>
        <taxon>Pseudomonadota</taxon>
        <taxon>Alphaproteobacteria</taxon>
        <taxon>Rhodobacterales</taxon>
        <taxon>Roseobacteraceae</taxon>
        <taxon>Roseivivax</taxon>
    </lineage>
</organism>
<evidence type="ECO:0000256" key="1">
    <source>
        <dbReference type="SAM" id="MobiDB-lite"/>
    </source>
</evidence>
<dbReference type="SUPFAM" id="SSF46785">
    <property type="entry name" value="Winged helix' DNA-binding domain"/>
    <property type="match status" value="1"/>
</dbReference>
<dbReference type="InterPro" id="IPR039422">
    <property type="entry name" value="MarR/SlyA-like"/>
</dbReference>
<dbReference type="GO" id="GO:0006950">
    <property type="term" value="P:response to stress"/>
    <property type="evidence" value="ECO:0007669"/>
    <property type="project" value="TreeGrafter"/>
</dbReference>
<dbReference type="SMART" id="SM00347">
    <property type="entry name" value="HTH_MARR"/>
    <property type="match status" value="1"/>
</dbReference>
<dbReference type="EMBL" id="FWFK01000007">
    <property type="protein sequence ID" value="SLN69780.1"/>
    <property type="molecule type" value="Genomic_DNA"/>
</dbReference>
<gene>
    <name evidence="3" type="primary">yusO</name>
    <name evidence="3" type="ORF">ROJ8625_03642</name>
</gene>
<dbReference type="RefSeq" id="WP_306372296.1">
    <property type="nucleotide sequence ID" value="NZ_FWFK01000007.1"/>
</dbReference>
<dbReference type="PANTHER" id="PTHR33164">
    <property type="entry name" value="TRANSCRIPTIONAL REGULATOR, MARR FAMILY"/>
    <property type="match status" value="1"/>
</dbReference>
<dbReference type="Pfam" id="PF01047">
    <property type="entry name" value="MarR"/>
    <property type="match status" value="1"/>
</dbReference>
<protein>
    <submittedName>
        <fullName evidence="3">Putative HTH-type transcriptional regulator YusO</fullName>
    </submittedName>
</protein>
<evidence type="ECO:0000313" key="3">
    <source>
        <dbReference type="EMBL" id="SLN69780.1"/>
    </source>
</evidence>
<feature type="domain" description="HTH marR-type" evidence="2">
    <location>
        <begin position="34"/>
        <end position="166"/>
    </location>
</feature>
<dbReference type="InterPro" id="IPR036388">
    <property type="entry name" value="WH-like_DNA-bd_sf"/>
</dbReference>
<proteinExistence type="predicted"/>
<dbReference type="InterPro" id="IPR036390">
    <property type="entry name" value="WH_DNA-bd_sf"/>
</dbReference>
<dbReference type="InterPro" id="IPR011991">
    <property type="entry name" value="ArsR-like_HTH"/>
</dbReference>
<dbReference type="CDD" id="cd00090">
    <property type="entry name" value="HTH_ARSR"/>
    <property type="match status" value="1"/>
</dbReference>
<dbReference type="PANTHER" id="PTHR33164:SF89">
    <property type="entry name" value="MARR FAMILY REGULATORY PROTEIN"/>
    <property type="match status" value="1"/>
</dbReference>
<dbReference type="Proteomes" id="UP000193570">
    <property type="component" value="Unassembled WGS sequence"/>
</dbReference>
<evidence type="ECO:0000313" key="4">
    <source>
        <dbReference type="Proteomes" id="UP000193570"/>
    </source>
</evidence>
<feature type="region of interest" description="Disordered" evidence="1">
    <location>
        <begin position="187"/>
        <end position="217"/>
    </location>
</feature>
<evidence type="ECO:0000259" key="2">
    <source>
        <dbReference type="PROSITE" id="PS50995"/>
    </source>
</evidence>
<dbReference type="AlphaFoldDB" id="A0A1X7A4A1"/>
<dbReference type="InterPro" id="IPR000835">
    <property type="entry name" value="HTH_MarR-typ"/>
</dbReference>
<accession>A0A1X7A4A1</accession>
<sequence>MFSDVIRQPHASACAVSDRAGRADETSETTMDRTDESLIALRRILRATELYGRDLARDAGLTAVQLRVLQIVAERGRCHPSDVASQMGVSQATISVLIKKLVSYNLIERRQSARDGRQIDLTITPSGLEKVEAAPDALQQRYVAQFEALPAWEQSMVVAVLERVAGMLDAGQLDAAPVLAMGDITRMHQQSAASNRESAPARDAAPAAEAEPRRVAP</sequence>
<feature type="compositionally biased region" description="Low complexity" evidence="1">
    <location>
        <begin position="196"/>
        <end position="209"/>
    </location>
</feature>
<name>A0A1X7A4A1_9RHOB</name>
<dbReference type="PROSITE" id="PS50995">
    <property type="entry name" value="HTH_MARR_2"/>
    <property type="match status" value="1"/>
</dbReference>
<dbReference type="Gene3D" id="1.10.10.10">
    <property type="entry name" value="Winged helix-like DNA-binding domain superfamily/Winged helix DNA-binding domain"/>
    <property type="match status" value="1"/>
</dbReference>
<dbReference type="GO" id="GO:0003700">
    <property type="term" value="F:DNA-binding transcription factor activity"/>
    <property type="evidence" value="ECO:0007669"/>
    <property type="project" value="InterPro"/>
</dbReference>
<reference evidence="3 4" key="1">
    <citation type="submission" date="2017-03" db="EMBL/GenBank/DDBJ databases">
        <authorList>
            <person name="Afonso C.L."/>
            <person name="Miller P.J."/>
            <person name="Scott M.A."/>
            <person name="Spackman E."/>
            <person name="Goraichik I."/>
            <person name="Dimitrov K.M."/>
            <person name="Suarez D.L."/>
            <person name="Swayne D.E."/>
        </authorList>
    </citation>
    <scope>NUCLEOTIDE SEQUENCE [LARGE SCALE GENOMIC DNA]</scope>
    <source>
        <strain evidence="3 4">CECT 8625</strain>
    </source>
</reference>